<gene>
    <name evidence="2" type="ORF">BGC33_09745</name>
</gene>
<keyword evidence="1" id="KW-0732">Signal</keyword>
<organism evidence="2 3">
    <name type="scientific">Bathymodiolus thermophilus thioautotrophic gill symbiont</name>
    <dbReference type="NCBI Taxonomy" id="2360"/>
    <lineage>
        <taxon>Bacteria</taxon>
        <taxon>Pseudomonadati</taxon>
        <taxon>Pseudomonadota</taxon>
        <taxon>Gammaproteobacteria</taxon>
        <taxon>sulfur-oxidizing symbionts</taxon>
    </lineage>
</organism>
<evidence type="ECO:0000313" key="3">
    <source>
        <dbReference type="Proteomes" id="UP000182798"/>
    </source>
</evidence>
<protein>
    <recommendedName>
        <fullName evidence="4">TolC family protein</fullName>
    </recommendedName>
</protein>
<dbReference type="GO" id="GO:0015562">
    <property type="term" value="F:efflux transmembrane transporter activity"/>
    <property type="evidence" value="ECO:0007669"/>
    <property type="project" value="InterPro"/>
</dbReference>
<reference evidence="3" key="1">
    <citation type="submission" date="2016-09" db="EMBL/GenBank/DDBJ databases">
        <title>Genome Sequence of Bathymodiolus thermophilus sulfur-oxidizing gill endosymbiont.</title>
        <authorList>
            <person name="Ponnudurai R."/>
            <person name="Kleiner M."/>
            <person name="Sayavedra L."/>
            <person name="Thuermer A."/>
            <person name="Felbeck H."/>
            <person name="Schlueter R."/>
            <person name="Schweder T."/>
            <person name="Markert S."/>
        </authorList>
    </citation>
    <scope>NUCLEOTIDE SEQUENCE [LARGE SCALE GENOMIC DNA]</scope>
    <source>
        <strain evidence="3">BAT/CrabSpa'14</strain>
    </source>
</reference>
<dbReference type="OrthoDB" id="9766412at2"/>
<dbReference type="AlphaFoldDB" id="A0A1J5TTQ6"/>
<feature type="chain" id="PRO_5009635849" description="TolC family protein" evidence="1">
    <location>
        <begin position="19"/>
        <end position="479"/>
    </location>
</feature>
<proteinExistence type="predicted"/>
<name>A0A1J5TTQ6_9GAMM</name>
<evidence type="ECO:0000256" key="1">
    <source>
        <dbReference type="SAM" id="SignalP"/>
    </source>
</evidence>
<dbReference type="Proteomes" id="UP000182798">
    <property type="component" value="Unassembled WGS sequence"/>
</dbReference>
<feature type="signal peptide" evidence="1">
    <location>
        <begin position="1"/>
        <end position="18"/>
    </location>
</feature>
<dbReference type="RefSeq" id="WP_071564861.1">
    <property type="nucleotide sequence ID" value="NZ_MIQH01000774.1"/>
</dbReference>
<evidence type="ECO:0008006" key="4">
    <source>
        <dbReference type="Google" id="ProtNLM"/>
    </source>
</evidence>
<dbReference type="SUPFAM" id="SSF56954">
    <property type="entry name" value="Outer membrane efflux proteins (OEP)"/>
    <property type="match status" value="1"/>
</dbReference>
<sequence>MRNNFCAFLLLFAINALALTEQEFIEKVISQDTNFEKDQIYVTIKQMELETSRASYSNWATALTASLSSSYYDIEKDTTSKKAYEKHRLKDTQEISVGIKKRFLSNPSSLTLKATHSIPDTDITRYKQDKISNEYNVTTSDNTYKVSYKYPLLQHDGNALSLKTYRRDVLDLEREMLDFSDAQEKFLVGRLKQYIAWNFHQKNADIYRDYKSRLQAIKVNEATDESKLNTAILLANQDILSNDSKLQSLKKVLVSMLNDSSLWTKSPNIDINKHPEIMPNLTQYLQKNVRNLLKIEIDKRLKKIDLEYHNNQSLYQLDFNISAEVNNNKGNTMTTDYKSTSVLYTTRLNFSMPIGTDINNKKNIRITHLNLRKLDIDYNNKLKDIFSDAQALIVELHLAKKSLNEYQKLITNVNDESNLAHTSYLNKSVPITTLIDAYQEKCDVELDYIKALTSYQKSLLKYNDKLDKVLPKSASLHSY</sequence>
<accession>A0A1J5TTQ6</accession>
<comment type="caution">
    <text evidence="2">The sequence shown here is derived from an EMBL/GenBank/DDBJ whole genome shotgun (WGS) entry which is preliminary data.</text>
</comment>
<evidence type="ECO:0000313" key="2">
    <source>
        <dbReference type="EMBL" id="OIR24224.1"/>
    </source>
</evidence>
<dbReference type="Gene3D" id="1.20.1600.10">
    <property type="entry name" value="Outer membrane efflux proteins (OEP)"/>
    <property type="match status" value="1"/>
</dbReference>
<dbReference type="EMBL" id="MIQH01000774">
    <property type="protein sequence ID" value="OIR24224.1"/>
    <property type="molecule type" value="Genomic_DNA"/>
</dbReference>